<protein>
    <submittedName>
        <fullName evidence="1">Uncharacterized protein</fullName>
    </submittedName>
</protein>
<proteinExistence type="predicted"/>
<dbReference type="STRING" id="1247936.BN2475_490026"/>
<dbReference type="Proteomes" id="UP000187012">
    <property type="component" value="Unassembled WGS sequence"/>
</dbReference>
<name>A0A1N7SBN0_9BURK</name>
<dbReference type="EMBL" id="CYGX02000049">
    <property type="protein sequence ID" value="SIT44750.1"/>
    <property type="molecule type" value="Genomic_DNA"/>
</dbReference>
<accession>A0A1N7SBN0</accession>
<organism evidence="1 2">
    <name type="scientific">Paraburkholderia ribeironis</name>
    <dbReference type="NCBI Taxonomy" id="1247936"/>
    <lineage>
        <taxon>Bacteria</taxon>
        <taxon>Pseudomonadati</taxon>
        <taxon>Pseudomonadota</taxon>
        <taxon>Betaproteobacteria</taxon>
        <taxon>Burkholderiales</taxon>
        <taxon>Burkholderiaceae</taxon>
        <taxon>Paraburkholderia</taxon>
    </lineage>
</organism>
<evidence type="ECO:0000313" key="2">
    <source>
        <dbReference type="Proteomes" id="UP000187012"/>
    </source>
</evidence>
<sequence>MHREGSRVHNLVRASGASPDLRIQFIEQVEAGSDLDSTRVIKQYWNGRSTQLLAGLALLCRER</sequence>
<keyword evidence="2" id="KW-1185">Reference proteome</keyword>
<reference evidence="1 2" key="1">
    <citation type="submission" date="2016-12" db="EMBL/GenBank/DDBJ databases">
        <authorList>
            <person name="Song W.-J."/>
            <person name="Kurnit D.M."/>
        </authorList>
    </citation>
    <scope>NUCLEOTIDE SEQUENCE [LARGE SCALE GENOMIC DNA]</scope>
    <source>
        <strain evidence="1 2">STM7296</strain>
    </source>
</reference>
<gene>
    <name evidence="1" type="ORF">BN2475_490026</name>
</gene>
<dbReference type="AlphaFoldDB" id="A0A1N7SBN0"/>
<evidence type="ECO:0000313" key="1">
    <source>
        <dbReference type="EMBL" id="SIT44750.1"/>
    </source>
</evidence>